<sequence length="407" mass="44031">MAQFAPPLTGVRVLEFAGLAPGPYAGLLLADYGAEILRVDRAHPAAFTDSPPPPTNDALTRHKNSITVNTKTPAGIALLKDLIRNVDIVIDPFRPGVLEKMGLSPENVMQRINPRVIVARMTGFRRDGKYKDMAGHDINYIAVSGVLSMLGREGENPYPPGNIVGDFAGGGAVLFMGVLLALLNRQKTGLGQVVEANMVDGAAHLASMPRFSMNTPMWDGPRGTNTLDGGAPYYGTYATKDGGFMSVGALEPQFYAQLLKGLGIDANDKMARNRLNKETWPQQKEVYTRIFKTKTRKEWEDIFDGTDACVTPVLTQGELRKDGFDQRPIVTLRASPAKAIADGDHGRPAAQGQGIGVEGEGWTTPGLRPGEGGEEVLSQWMGWSKGRQYQVKDGGCELVEKGDRPKL</sequence>
<comment type="similarity">
    <text evidence="1">Belongs to the CoA-transferase III family.</text>
</comment>
<gene>
    <name evidence="3" type="ORF">TI39_contig4309g00013</name>
</gene>
<evidence type="ECO:0000256" key="2">
    <source>
        <dbReference type="SAM" id="MobiDB-lite"/>
    </source>
</evidence>
<organism evidence="3 4">
    <name type="scientific">Zymoseptoria brevis</name>
    <dbReference type="NCBI Taxonomy" id="1047168"/>
    <lineage>
        <taxon>Eukaryota</taxon>
        <taxon>Fungi</taxon>
        <taxon>Dikarya</taxon>
        <taxon>Ascomycota</taxon>
        <taxon>Pezizomycotina</taxon>
        <taxon>Dothideomycetes</taxon>
        <taxon>Dothideomycetidae</taxon>
        <taxon>Mycosphaerellales</taxon>
        <taxon>Mycosphaerellaceae</taxon>
        <taxon>Zymoseptoria</taxon>
    </lineage>
</organism>
<keyword evidence="4" id="KW-1185">Reference proteome</keyword>
<dbReference type="STRING" id="1047168.A0A0F4G914"/>
<dbReference type="GO" id="GO:0003824">
    <property type="term" value="F:catalytic activity"/>
    <property type="evidence" value="ECO:0007669"/>
    <property type="project" value="InterPro"/>
</dbReference>
<name>A0A0F4G914_9PEZI</name>
<dbReference type="Pfam" id="PF02515">
    <property type="entry name" value="CoA_transf_3"/>
    <property type="match status" value="1"/>
</dbReference>
<evidence type="ECO:0000313" key="3">
    <source>
        <dbReference type="EMBL" id="KJX93477.1"/>
    </source>
</evidence>
<dbReference type="AlphaFoldDB" id="A0A0F4G914"/>
<dbReference type="InterPro" id="IPR050509">
    <property type="entry name" value="CoA-transferase_III"/>
</dbReference>
<dbReference type="Gene3D" id="3.40.50.10540">
    <property type="entry name" value="Crotonobetainyl-coa:carnitine coa-transferase, domain 1"/>
    <property type="match status" value="1"/>
</dbReference>
<dbReference type="PANTHER" id="PTHR48228">
    <property type="entry name" value="SUCCINYL-COA--D-CITRAMALATE COA-TRANSFERASE"/>
    <property type="match status" value="1"/>
</dbReference>
<reference evidence="3 4" key="1">
    <citation type="submission" date="2015-03" db="EMBL/GenBank/DDBJ databases">
        <title>RNA-seq based gene annotation and comparative genomics of four Zymoseptoria species reveal species-specific pathogenicity related genes and transposable element activity.</title>
        <authorList>
            <person name="Grandaubert J."/>
            <person name="Bhattacharyya A."/>
            <person name="Stukenbrock E.H."/>
        </authorList>
    </citation>
    <scope>NUCLEOTIDE SEQUENCE [LARGE SCALE GENOMIC DNA]</scope>
    <source>
        <strain evidence="3 4">Zb18110</strain>
    </source>
</reference>
<evidence type="ECO:0000256" key="1">
    <source>
        <dbReference type="ARBA" id="ARBA00008383"/>
    </source>
</evidence>
<protein>
    <submittedName>
        <fullName evidence="3">Alpha-methylacyl-CoA racemase like protein</fullName>
    </submittedName>
</protein>
<evidence type="ECO:0000313" key="4">
    <source>
        <dbReference type="Proteomes" id="UP000033647"/>
    </source>
</evidence>
<dbReference type="InterPro" id="IPR003673">
    <property type="entry name" value="CoA-Trfase_fam_III"/>
</dbReference>
<dbReference type="InterPro" id="IPR044855">
    <property type="entry name" value="CoA-Trfase_III_dom3_sf"/>
</dbReference>
<dbReference type="InterPro" id="IPR023606">
    <property type="entry name" value="CoA-Trfase_III_dom_1_sf"/>
</dbReference>
<proteinExistence type="inferred from homology"/>
<dbReference type="EMBL" id="LAFY01004268">
    <property type="protein sequence ID" value="KJX93477.1"/>
    <property type="molecule type" value="Genomic_DNA"/>
</dbReference>
<dbReference type="OrthoDB" id="16747at2759"/>
<feature type="region of interest" description="Disordered" evidence="2">
    <location>
        <begin position="341"/>
        <end position="374"/>
    </location>
</feature>
<comment type="caution">
    <text evidence="3">The sequence shown here is derived from an EMBL/GenBank/DDBJ whole genome shotgun (WGS) entry which is preliminary data.</text>
</comment>
<dbReference type="SUPFAM" id="SSF89796">
    <property type="entry name" value="CoA-transferase family III (CaiB/BaiF)"/>
    <property type="match status" value="1"/>
</dbReference>
<dbReference type="Gene3D" id="3.30.1540.10">
    <property type="entry name" value="formyl-coa transferase, domain 3"/>
    <property type="match status" value="1"/>
</dbReference>
<dbReference type="PANTHER" id="PTHR48228:SF5">
    <property type="entry name" value="ALPHA-METHYLACYL-COA RACEMASE"/>
    <property type="match status" value="1"/>
</dbReference>
<dbReference type="Proteomes" id="UP000033647">
    <property type="component" value="Unassembled WGS sequence"/>
</dbReference>
<accession>A0A0F4G914</accession>